<protein>
    <submittedName>
        <fullName evidence="1">Uncharacterized protein</fullName>
    </submittedName>
</protein>
<comment type="caution">
    <text evidence="1">The sequence shown here is derived from an EMBL/GenBank/DDBJ whole genome shotgun (WGS) entry which is preliminary data.</text>
</comment>
<proteinExistence type="predicted"/>
<reference evidence="1 2" key="1">
    <citation type="journal article" date="2014" name="Environ. Microbiol.">
        <title>Comparative genomics of the marine bacterial genus Glaciecola reveals the high degree of genomic diversity and genomic characteristic for cold adaptation.</title>
        <authorList>
            <person name="Qin Q.L."/>
            <person name="Xie B.B."/>
            <person name="Yu Y."/>
            <person name="Shu Y.L."/>
            <person name="Rong J.C."/>
            <person name="Zhang Y.J."/>
            <person name="Zhao D.L."/>
            <person name="Chen X.L."/>
            <person name="Zhang X.Y."/>
            <person name="Chen B."/>
            <person name="Zhou B.C."/>
            <person name="Zhang Y.Z."/>
        </authorList>
    </citation>
    <scope>NUCLEOTIDE SEQUENCE [LARGE SCALE GENOMIC DNA]</scope>
    <source>
        <strain evidence="1 2">NO2</strain>
    </source>
</reference>
<accession>A0ABQ0IF02</accession>
<dbReference type="EMBL" id="BAEK01000093">
    <property type="protein sequence ID" value="GAC07796.1"/>
    <property type="molecule type" value="Genomic_DNA"/>
</dbReference>
<sequence>MFGNNMGPMPSIINTKAKAISSVFSIKRSKMNQALYDIAN</sequence>
<gene>
    <name evidence="1" type="ORF">GAGA_4973</name>
</gene>
<keyword evidence="2" id="KW-1185">Reference proteome</keyword>
<name>A0ABQ0IF02_9ALTE</name>
<organism evidence="1 2">
    <name type="scientific">Paraglaciecola agarilytica NO2</name>
    <dbReference type="NCBI Taxonomy" id="1125747"/>
    <lineage>
        <taxon>Bacteria</taxon>
        <taxon>Pseudomonadati</taxon>
        <taxon>Pseudomonadota</taxon>
        <taxon>Gammaproteobacteria</taxon>
        <taxon>Alteromonadales</taxon>
        <taxon>Alteromonadaceae</taxon>
        <taxon>Paraglaciecola</taxon>
    </lineage>
</organism>
<dbReference type="Proteomes" id="UP000008372">
    <property type="component" value="Unassembled WGS sequence"/>
</dbReference>
<evidence type="ECO:0000313" key="2">
    <source>
        <dbReference type="Proteomes" id="UP000008372"/>
    </source>
</evidence>
<evidence type="ECO:0000313" key="1">
    <source>
        <dbReference type="EMBL" id="GAC07796.1"/>
    </source>
</evidence>